<dbReference type="SMART" id="SM00082">
    <property type="entry name" value="LRRCT"/>
    <property type="match status" value="1"/>
</dbReference>
<keyword evidence="2 5" id="KW-0732">Signal</keyword>
<dbReference type="EMBL" id="JAGKHQ010000001">
    <property type="protein sequence ID" value="KAG7526157.1"/>
    <property type="molecule type" value="Genomic_DNA"/>
</dbReference>
<dbReference type="Pfam" id="PF13855">
    <property type="entry name" value="LRR_8"/>
    <property type="match status" value="2"/>
</dbReference>
<evidence type="ECO:0000256" key="4">
    <source>
        <dbReference type="ARBA" id="ARBA00023180"/>
    </source>
</evidence>
<gene>
    <name evidence="8" type="ORF">JOB18_037369</name>
</gene>
<dbReference type="EMBL" id="JAGKHQ010000001">
    <property type="protein sequence ID" value="KAG7526159.1"/>
    <property type="molecule type" value="Genomic_DNA"/>
</dbReference>
<evidence type="ECO:0000256" key="3">
    <source>
        <dbReference type="ARBA" id="ARBA00022737"/>
    </source>
</evidence>
<dbReference type="SMART" id="SM00365">
    <property type="entry name" value="LRR_SD22"/>
    <property type="match status" value="5"/>
</dbReference>
<reference evidence="8" key="2">
    <citation type="submission" date="2021-03" db="EMBL/GenBank/DDBJ databases">
        <authorList>
            <person name="Guerrero-Cozar I."/>
            <person name="Gomez-Garrido J."/>
            <person name="Berbel C."/>
            <person name="Martinez-Blanch J.F."/>
            <person name="Alioto T."/>
            <person name="Claros M.G."/>
            <person name="Gagnaire P.A."/>
            <person name="Manchado M."/>
        </authorList>
    </citation>
    <scope>NUCLEOTIDE SEQUENCE</scope>
    <source>
        <strain evidence="8">Sse05_10M</strain>
        <tissue evidence="8">Blood</tissue>
    </source>
</reference>
<dbReference type="SMART" id="SM00369">
    <property type="entry name" value="LRR_TYP"/>
    <property type="match status" value="13"/>
</dbReference>
<evidence type="ECO:0000256" key="5">
    <source>
        <dbReference type="SAM" id="SignalP"/>
    </source>
</evidence>
<evidence type="ECO:0000256" key="2">
    <source>
        <dbReference type="ARBA" id="ARBA00022729"/>
    </source>
</evidence>
<comment type="caution">
    <text evidence="8">The sequence shown here is derived from an EMBL/GenBank/DDBJ whole genome shotgun (WGS) entry which is preliminary data.</text>
</comment>
<evidence type="ECO:0000313" key="9">
    <source>
        <dbReference type="Proteomes" id="UP000693946"/>
    </source>
</evidence>
<evidence type="ECO:0000313" key="8">
    <source>
        <dbReference type="EMBL" id="KAG7526158.1"/>
    </source>
</evidence>
<protein>
    <submittedName>
        <fullName evidence="7">Carboxypeptidase N subunit 2-like</fullName>
    </submittedName>
</protein>
<accession>A0AAV6TAH7</accession>
<dbReference type="FunFam" id="3.80.10.10:FF:000770">
    <property type="entry name" value="Uncharacterized protein"/>
    <property type="match status" value="1"/>
</dbReference>
<dbReference type="Proteomes" id="UP000693946">
    <property type="component" value="Linkage Group LG1"/>
</dbReference>
<feature type="signal peptide" evidence="5">
    <location>
        <begin position="1"/>
        <end position="21"/>
    </location>
</feature>
<dbReference type="PANTHER" id="PTHR24369:SF210">
    <property type="entry name" value="CHAOPTIN-RELATED"/>
    <property type="match status" value="1"/>
</dbReference>
<dbReference type="InterPro" id="IPR003591">
    <property type="entry name" value="Leu-rich_rpt_typical-subtyp"/>
</dbReference>
<dbReference type="GO" id="GO:0005886">
    <property type="term" value="C:plasma membrane"/>
    <property type="evidence" value="ECO:0007669"/>
    <property type="project" value="TreeGrafter"/>
</dbReference>
<keyword evidence="1" id="KW-0433">Leucine-rich repeat</keyword>
<sequence length="523" mass="60002">MEKQLCLTVFLVLILCHNANTELQPSCPYRCQCFTTSQVLCADERMTSLPSNMSKQVKDFILMTSAVAYLFPHTLEESPQLTKLVFLNNALRSIHSQAFQHMTELQELEISGNPWLEHLILGTFSNQTNMTILLLNFNRFKTVLPGMFDSLKQLETLQMKGNIISHLPHSLFQNLHHLHVLDLSQNKIEVVGRDTFSGLAELKVLKINNNLISNLTFDTFHNMSQLKELHLEGNKISVLHEGIFSELTNLNVLNLRGNLLTTFSDSVFGFNNSNLTELNLKGNRLTELSLLSCLTSLTDLILSTNQLSSLHEDTFRNLTMLENLDLSENQLTFLPERIFNNLFAIKTIDLHINNLSKVEPKLFEDQILIQQLYLSNNQLETLPIGVFDPFVIQHTVRIHGNPWKCDCHMWYLHDWVLRNSQDIEMLDSVLCESPGFLRRRTVVSIDKNQLVCTVSIEKIPNHSRCSLQAFNDTMIIMCKVDKCSPLTVKVQFQEDDNIKEHVFGNKPEHSQCRNDTRVENPID</sequence>
<organism evidence="8 9">
    <name type="scientific">Solea senegalensis</name>
    <name type="common">Senegalese sole</name>
    <dbReference type="NCBI Taxonomy" id="28829"/>
    <lineage>
        <taxon>Eukaryota</taxon>
        <taxon>Metazoa</taxon>
        <taxon>Chordata</taxon>
        <taxon>Craniata</taxon>
        <taxon>Vertebrata</taxon>
        <taxon>Euteleostomi</taxon>
        <taxon>Actinopterygii</taxon>
        <taxon>Neopterygii</taxon>
        <taxon>Teleostei</taxon>
        <taxon>Neoteleostei</taxon>
        <taxon>Acanthomorphata</taxon>
        <taxon>Carangaria</taxon>
        <taxon>Pleuronectiformes</taxon>
        <taxon>Pleuronectoidei</taxon>
        <taxon>Soleidae</taxon>
        <taxon>Solea</taxon>
    </lineage>
</organism>
<evidence type="ECO:0000259" key="6">
    <source>
        <dbReference type="SMART" id="SM00082"/>
    </source>
</evidence>
<dbReference type="InterPro" id="IPR001611">
    <property type="entry name" value="Leu-rich_rpt"/>
</dbReference>
<name>A0AAV6TAH7_SOLSE</name>
<evidence type="ECO:0000256" key="1">
    <source>
        <dbReference type="ARBA" id="ARBA00022614"/>
    </source>
</evidence>
<dbReference type="PANTHER" id="PTHR24369">
    <property type="entry name" value="ANTIGEN BSP, PUTATIVE-RELATED"/>
    <property type="match status" value="1"/>
</dbReference>
<dbReference type="InterPro" id="IPR050541">
    <property type="entry name" value="LRR_TM_domain-containing"/>
</dbReference>
<keyword evidence="7" id="KW-0378">Hydrolase</keyword>
<keyword evidence="3" id="KW-0677">Repeat</keyword>
<dbReference type="PROSITE" id="PS51450">
    <property type="entry name" value="LRR"/>
    <property type="match status" value="2"/>
</dbReference>
<dbReference type="GO" id="GO:0004180">
    <property type="term" value="F:carboxypeptidase activity"/>
    <property type="evidence" value="ECO:0007669"/>
    <property type="project" value="UniProtKB-KW"/>
</dbReference>
<dbReference type="EMBL" id="JAGKHQ010000001">
    <property type="protein sequence ID" value="KAG7526158.1"/>
    <property type="molecule type" value="Genomic_DNA"/>
</dbReference>
<keyword evidence="7" id="KW-0121">Carboxypeptidase</keyword>
<proteinExistence type="predicted"/>
<reference evidence="8 9" key="1">
    <citation type="journal article" date="2021" name="Sci. Rep.">
        <title>Chromosome anchoring in Senegalese sole (Solea senegalensis) reveals sex-associated markers and genome rearrangements in flatfish.</title>
        <authorList>
            <person name="Guerrero-Cozar I."/>
            <person name="Gomez-Garrido J."/>
            <person name="Berbel C."/>
            <person name="Martinez-Blanch J.F."/>
            <person name="Alioto T."/>
            <person name="Claros M.G."/>
            <person name="Gagnaire P.A."/>
            <person name="Manchado M."/>
        </authorList>
    </citation>
    <scope>NUCLEOTIDE SEQUENCE [LARGE SCALE GENOMIC DNA]</scope>
    <source>
        <strain evidence="8">Sse05_10M</strain>
    </source>
</reference>
<dbReference type="AlphaFoldDB" id="A0AAV6TAH7"/>
<feature type="chain" id="PRO_5044715335" evidence="5">
    <location>
        <begin position="22"/>
        <end position="523"/>
    </location>
</feature>
<keyword evidence="4" id="KW-0325">Glycoprotein</keyword>
<dbReference type="Pfam" id="PF13306">
    <property type="entry name" value="LRR_5"/>
    <property type="match status" value="1"/>
</dbReference>
<dbReference type="InterPro" id="IPR026906">
    <property type="entry name" value="LRR_5"/>
</dbReference>
<evidence type="ECO:0000313" key="7">
    <source>
        <dbReference type="EMBL" id="KAG7526157.1"/>
    </source>
</evidence>
<dbReference type="FunFam" id="3.80.10.10:FF:001360">
    <property type="entry name" value="Uncharacterized protein"/>
    <property type="match status" value="1"/>
</dbReference>
<keyword evidence="7" id="KW-0645">Protease</keyword>
<feature type="domain" description="LRRCT" evidence="6">
    <location>
        <begin position="401"/>
        <end position="453"/>
    </location>
</feature>
<dbReference type="InterPro" id="IPR000483">
    <property type="entry name" value="Cys-rich_flank_reg_C"/>
</dbReference>
<keyword evidence="9" id="KW-1185">Reference proteome</keyword>